<dbReference type="InterPro" id="IPR042186">
    <property type="entry name" value="FimD_plug_dom"/>
</dbReference>
<dbReference type="Gene3D" id="2.60.40.3110">
    <property type="match status" value="1"/>
</dbReference>
<dbReference type="EMBL" id="ABMABF030000003">
    <property type="protein sequence ID" value="EMJ5133547.1"/>
    <property type="molecule type" value="Genomic_DNA"/>
</dbReference>
<dbReference type="Gene3D" id="2.60.40.2070">
    <property type="match status" value="1"/>
</dbReference>
<keyword evidence="7" id="KW-0732">Signal</keyword>
<dbReference type="GO" id="GO:0009279">
    <property type="term" value="C:cell outer membrane"/>
    <property type="evidence" value="ECO:0007669"/>
    <property type="project" value="UniProtKB-SubCell"/>
</dbReference>
<reference evidence="13" key="1">
    <citation type="submission" date="2024-02" db="EMBL/GenBank/DDBJ databases">
        <authorList>
            <consortium name="Clinical and Environmental Microbiology Branch: Whole genome sequencing antimicrobial resistance pathogens in the healthcare setting"/>
        </authorList>
    </citation>
    <scope>NUCLEOTIDE SEQUENCE</scope>
    <source>
        <strain evidence="13">2021GO-0154</strain>
    </source>
</reference>
<dbReference type="InterPro" id="IPR018030">
    <property type="entry name" value="Fimbrial_membr_usher_CS"/>
</dbReference>
<dbReference type="PANTHER" id="PTHR30451">
    <property type="entry name" value="OUTER MEMBRANE USHER PROTEIN"/>
    <property type="match status" value="1"/>
</dbReference>
<dbReference type="Pfam" id="PF13954">
    <property type="entry name" value="PapC_N"/>
    <property type="match status" value="1"/>
</dbReference>
<evidence type="ECO:0000256" key="6">
    <source>
        <dbReference type="ARBA" id="ARBA00022692"/>
    </source>
</evidence>
<accession>A0AAI9DA95</accession>
<evidence type="ECO:0000313" key="13">
    <source>
        <dbReference type="EMBL" id="EMJ5133547.1"/>
    </source>
</evidence>
<evidence type="ECO:0000256" key="10">
    <source>
        <dbReference type="RuleBase" id="RU003884"/>
    </source>
</evidence>
<comment type="subcellular location">
    <subcellularLocation>
        <location evidence="1 10">Cell outer membrane</location>
        <topology evidence="1 10">Multi-pass membrane protein</topology>
    </subcellularLocation>
</comment>
<dbReference type="GO" id="GO:0009297">
    <property type="term" value="P:pilus assembly"/>
    <property type="evidence" value="ECO:0007669"/>
    <property type="project" value="InterPro"/>
</dbReference>
<feature type="domain" description="PapC-like C-terminal" evidence="11">
    <location>
        <begin position="750"/>
        <end position="813"/>
    </location>
</feature>
<dbReference type="Gene3D" id="3.10.20.410">
    <property type="match status" value="1"/>
</dbReference>
<dbReference type="Gene3D" id="2.60.40.2610">
    <property type="entry name" value="Outer membrane usher protein FimD, plug domain"/>
    <property type="match status" value="1"/>
</dbReference>
<evidence type="ECO:0000256" key="5">
    <source>
        <dbReference type="ARBA" id="ARBA00022558"/>
    </source>
</evidence>
<comment type="caution">
    <text evidence="13">The sequence shown here is derived from an EMBL/GenBank/DDBJ whole genome shotgun (WGS) entry which is preliminary data.</text>
</comment>
<keyword evidence="4" id="KW-1134">Transmembrane beta strand</keyword>
<keyword evidence="8 10" id="KW-0472">Membrane</keyword>
<keyword evidence="6 10" id="KW-0812">Transmembrane</keyword>
<evidence type="ECO:0000256" key="7">
    <source>
        <dbReference type="ARBA" id="ARBA00022729"/>
    </source>
</evidence>
<dbReference type="Pfam" id="PF00577">
    <property type="entry name" value="Usher"/>
    <property type="match status" value="1"/>
</dbReference>
<evidence type="ECO:0000256" key="2">
    <source>
        <dbReference type="ARBA" id="ARBA00008064"/>
    </source>
</evidence>
<name>A0AAI9DA95_PROST</name>
<evidence type="ECO:0000256" key="4">
    <source>
        <dbReference type="ARBA" id="ARBA00022452"/>
    </source>
</evidence>
<dbReference type="InterPro" id="IPR025885">
    <property type="entry name" value="PapC_N"/>
</dbReference>
<evidence type="ECO:0000256" key="3">
    <source>
        <dbReference type="ARBA" id="ARBA00022448"/>
    </source>
</evidence>
<dbReference type="AlphaFoldDB" id="A0AAI9DA95"/>
<keyword evidence="9 10" id="KW-0998">Cell outer membrane</keyword>
<dbReference type="InterPro" id="IPR025949">
    <property type="entry name" value="PapC-like_C"/>
</dbReference>
<gene>
    <name evidence="13" type="ORF">RG298_001232</name>
</gene>
<evidence type="ECO:0000256" key="9">
    <source>
        <dbReference type="ARBA" id="ARBA00023237"/>
    </source>
</evidence>
<sequence length="830" mass="93540">MKHNYQKTYSLLPIFTTILLTTFPFYIRAADYYSPSLLNIAGMDTQLTNEDLDVFKENDLAPGDYYVKFYINNNHIFSKEVKFVLMPGDNGTKTLIPCFSLIEWESFGIDFHNPQSIEQECFNINRIEYMKSYLDLNTSVYSLSIPQAMINKKRINEIEEKKWDNGIPAVFINYSFSSFNRYEHGKFDDNYYGNIQTKVNFDAWRFRNYSTWSNNANEKNKWNNISNTISRNINVIKSELTLGNLYTSSQLFDSFKFKGVKLATDRQMEPYDLTNYAPSVNGIANSESVVTIVQNDQVIYKKSVPAGPFEITDYYPMSNGGNLYVSVQESNGSEVNFIVPFSSIAFLERKGSIKYSLASGKYDGNNKGDGTYINEAEIYYGLTDYVTIFSGVLLANDYQAYAFGSGFNLGNIGAITADIVHSKANLTNDVLNGNAFRVNYSKRIELTNTSVTLAGFRHFDTDFLNINDAFSYDEKYQSNNDKLKNEYTLSLTQPIFNNSSSINLNTVVYQYSSGNKQQSYNAGFNSNINRITYSIYYTYSKGQQFNHDNKSAYNLNLNMSVPFDLFDRSMHVNYGISTDDQHRTLQTARLSGNYGESYRGNWDIYQSYGDKGVGYAGGLSTAYRSSYAVMNAGYAYSEHSKNLNYGISGAFVGTQYGVVLAPSMQETSALILTKGAQGVGVINGQSVETNSSGLAIVPGIAPYRKNTLAIDTKTLPEDTEIENNIINNVIPTKGALILADFEAKKGYKILFKLKHSTYKELPVGAKAIEEDGTTHLVSNFNTLYLVTEKPTGKIKINWKNEGVYESCSMDYNVEHNLSNNGLYLINSDCR</sequence>
<evidence type="ECO:0000256" key="1">
    <source>
        <dbReference type="ARBA" id="ARBA00004571"/>
    </source>
</evidence>
<dbReference type="InterPro" id="IPR000015">
    <property type="entry name" value="Fimb_usher"/>
</dbReference>
<evidence type="ECO:0000256" key="8">
    <source>
        <dbReference type="ARBA" id="ARBA00023136"/>
    </source>
</evidence>
<feature type="domain" description="PapC N-terminal" evidence="12">
    <location>
        <begin position="46"/>
        <end position="177"/>
    </location>
</feature>
<dbReference type="PANTHER" id="PTHR30451:SF21">
    <property type="entry name" value="FIMBRIAL USHER DOMAIN-CONTAINING PROTEIN YDET-RELATED"/>
    <property type="match status" value="1"/>
</dbReference>
<dbReference type="PROSITE" id="PS01151">
    <property type="entry name" value="FIMBRIAL_USHER"/>
    <property type="match status" value="1"/>
</dbReference>
<dbReference type="InterPro" id="IPR037224">
    <property type="entry name" value="PapC_N_sf"/>
</dbReference>
<dbReference type="GO" id="GO:0015473">
    <property type="term" value="F:fimbrial usher porin activity"/>
    <property type="evidence" value="ECO:0007669"/>
    <property type="project" value="InterPro"/>
</dbReference>
<keyword evidence="3 10" id="KW-0813">Transport</keyword>
<dbReference type="InterPro" id="IPR043142">
    <property type="entry name" value="PapC-like_C_sf"/>
</dbReference>
<comment type="similarity">
    <text evidence="2 10">Belongs to the fimbrial export usher family.</text>
</comment>
<organism evidence="13">
    <name type="scientific">Providencia stuartii</name>
    <dbReference type="NCBI Taxonomy" id="588"/>
    <lineage>
        <taxon>Bacteria</taxon>
        <taxon>Pseudomonadati</taxon>
        <taxon>Pseudomonadota</taxon>
        <taxon>Gammaproteobacteria</taxon>
        <taxon>Enterobacterales</taxon>
        <taxon>Morganellaceae</taxon>
        <taxon>Providencia</taxon>
    </lineage>
</organism>
<evidence type="ECO:0000259" key="12">
    <source>
        <dbReference type="Pfam" id="PF13954"/>
    </source>
</evidence>
<protein>
    <submittedName>
        <fullName evidence="13">Fimbrial biogenesis outer membrane usher protein</fullName>
    </submittedName>
</protein>
<evidence type="ECO:0000259" key="11">
    <source>
        <dbReference type="Pfam" id="PF13953"/>
    </source>
</evidence>
<dbReference type="SUPFAM" id="SSF141729">
    <property type="entry name" value="FimD N-terminal domain-like"/>
    <property type="match status" value="1"/>
</dbReference>
<keyword evidence="5 10" id="KW-1029">Fimbrium biogenesis</keyword>
<dbReference type="Pfam" id="PF13953">
    <property type="entry name" value="PapC_C"/>
    <property type="match status" value="1"/>
</dbReference>
<proteinExistence type="inferred from homology"/>